<dbReference type="RefSeq" id="WP_119972798.1">
    <property type="nucleotide sequence ID" value="NZ_JBHSQA010000022.1"/>
</dbReference>
<gene>
    <name evidence="2" type="ORF">D6T64_05410</name>
</gene>
<sequence length="75" mass="8100">MLSEIRRHVHKKAATAAADEAETGARNAVSGIDYLRLVEDRHKGTMAGEPISFAKASTAKRPAVVFVPTIQEAVR</sequence>
<evidence type="ECO:0000256" key="1">
    <source>
        <dbReference type="SAM" id="MobiDB-lite"/>
    </source>
</evidence>
<accession>A0A3A5MIA9</accession>
<keyword evidence="3" id="KW-1185">Reference proteome</keyword>
<evidence type="ECO:0000313" key="2">
    <source>
        <dbReference type="EMBL" id="RJT89897.1"/>
    </source>
</evidence>
<dbReference type="EMBL" id="QZVS01000067">
    <property type="protein sequence ID" value="RJT89897.1"/>
    <property type="molecule type" value="Genomic_DNA"/>
</dbReference>
<organism evidence="2 3">
    <name type="scientific">Cryobacterium melibiosiphilum</name>
    <dbReference type="NCBI Taxonomy" id="995039"/>
    <lineage>
        <taxon>Bacteria</taxon>
        <taxon>Bacillati</taxon>
        <taxon>Actinomycetota</taxon>
        <taxon>Actinomycetes</taxon>
        <taxon>Micrococcales</taxon>
        <taxon>Microbacteriaceae</taxon>
        <taxon>Cryobacterium</taxon>
    </lineage>
</organism>
<evidence type="ECO:0000313" key="3">
    <source>
        <dbReference type="Proteomes" id="UP000272015"/>
    </source>
</evidence>
<dbReference type="AlphaFoldDB" id="A0A3A5MIA9"/>
<protein>
    <submittedName>
        <fullName evidence="2">Uncharacterized protein</fullName>
    </submittedName>
</protein>
<proteinExistence type="predicted"/>
<name>A0A3A5MIA9_9MICO</name>
<comment type="caution">
    <text evidence="2">The sequence shown here is derived from an EMBL/GenBank/DDBJ whole genome shotgun (WGS) entry which is preliminary data.</text>
</comment>
<dbReference type="Proteomes" id="UP000272015">
    <property type="component" value="Unassembled WGS sequence"/>
</dbReference>
<reference evidence="2 3" key="1">
    <citation type="submission" date="2018-09" db="EMBL/GenBank/DDBJ databases">
        <title>Novel species of Cryobacterium.</title>
        <authorList>
            <person name="Liu Q."/>
            <person name="Xin Y.-H."/>
        </authorList>
    </citation>
    <scope>NUCLEOTIDE SEQUENCE [LARGE SCALE GENOMIC DNA]</scope>
    <source>
        <strain evidence="2 3">Hh39</strain>
    </source>
</reference>
<feature type="region of interest" description="Disordered" evidence="1">
    <location>
        <begin position="1"/>
        <end position="22"/>
    </location>
</feature>